<feature type="transmembrane region" description="Helical" evidence="7">
    <location>
        <begin position="2237"/>
        <end position="2262"/>
    </location>
</feature>
<dbReference type="InterPro" id="IPR051561">
    <property type="entry name" value="FRAS1_ECM"/>
</dbReference>
<accession>H3B570</accession>
<feature type="repeat" description="CSPG" evidence="5">
    <location>
        <begin position="1115"/>
        <end position="1205"/>
    </location>
</feature>
<protein>
    <submittedName>
        <fullName evidence="9">Chondroitin sulfate proteoglycan 4</fullName>
    </submittedName>
</protein>
<evidence type="ECO:0000256" key="2">
    <source>
        <dbReference type="ARBA" id="ARBA00022737"/>
    </source>
</evidence>
<dbReference type="Gene3D" id="2.60.120.200">
    <property type="match status" value="2"/>
</dbReference>
<evidence type="ECO:0000313" key="10">
    <source>
        <dbReference type="Proteomes" id="UP000008672"/>
    </source>
</evidence>
<keyword evidence="10" id="KW-1185">Reference proteome</keyword>
<dbReference type="EMBL" id="AFYH01060389">
    <property type="status" value="NOT_ANNOTATED_CDS"/>
    <property type="molecule type" value="Genomic_DNA"/>
</dbReference>
<keyword evidence="1" id="KW-0732">Signal</keyword>
<gene>
    <name evidence="9" type="primary">CSPG4</name>
</gene>
<feature type="repeat" description="CSPG" evidence="5">
    <location>
        <begin position="412"/>
        <end position="507"/>
    </location>
</feature>
<dbReference type="PANTHER" id="PTHR45739">
    <property type="entry name" value="MATRIX PROTEIN, PUTATIVE-RELATED"/>
    <property type="match status" value="1"/>
</dbReference>
<evidence type="ECO:0000256" key="1">
    <source>
        <dbReference type="ARBA" id="ARBA00022729"/>
    </source>
</evidence>
<feature type="repeat" description="CSPG" evidence="5">
    <location>
        <begin position="880"/>
        <end position="973"/>
    </location>
</feature>
<feature type="repeat" description="CSPG" evidence="5">
    <location>
        <begin position="2031"/>
        <end position="2132"/>
    </location>
</feature>
<feature type="repeat" description="CSPG" evidence="5">
    <location>
        <begin position="1817"/>
        <end position="1911"/>
    </location>
</feature>
<dbReference type="GO" id="GO:0009653">
    <property type="term" value="P:anatomical structure morphogenesis"/>
    <property type="evidence" value="ECO:0007669"/>
    <property type="project" value="TreeGrafter"/>
</dbReference>
<dbReference type="STRING" id="7897.ENSLACP00000017041"/>
<keyword evidence="7" id="KW-0472">Membrane</keyword>
<sequence length="2343" mass="261244">ASFFGDSYVEVITVKASSVELHLQFQTSKGSGLLFLAAGQTDYLLVELQSGGLQVKLKLGAGEVIVESQAGLKLNNLVLHDVQLTLEGGTLTLTIDDLFNSSASVPSDQQELSSHDGIFVGGTGELVKPYLAGVTSNFRGCITTVLFNGIDLLLPLTSQPGIKTVHEVKEGCHNEFVAAEDDPIHFFGQKSFISFPGWNTREEGFVEFIFKSSVRQALLLYHFGYQTDFIYLGIVDGHLRGAVNNGSGIVTLDSNVYISDNQWHHVRMHINANEFAIAVNYTTSKINVNNNENKYMDLIGYLHIGGLDDKTLAKLKKSKIAPLLDNSIKSNSFIGCIKGLRINFEKKSLQDALVTKEIGTVCEEEDYDEDVGYKNFEVLTTSIPPVWQKQTSVPITVPCQFSPNLPNVFKNFTKLLDLDLLYVTEGKTAILQWKHIHPTIDLNSIGVRYSQVLFRVIHDARYGQLKLDIPGARSRGTFTLLDIINQKVRYSHDGSEDSIDQLVFEVIVYSKAELPDCLKKGQLYTLPVQITSVNDPPTFVFPKGDMILILEHTKKCIGPDNILVVDVDTVCNKLKIFVTGGPDIEEGYLENAVQPGQNIEEFSCSDLEAGNICYVHKSGYASQFMLQASDGQLQSEVVTLRMVALDPDLQVGNNTGLIVSQGEAAVITRGDLSVETNAVKQNLDILYIITEPLQFGKVQKQQIPGHWKDVMSFLQYDIEQGNLRYFSTDSQYHSEDLMEKLQFELRVGEKILPNNTFFIKIKTAKIKMINMVPLELTNKRQKNITLNDLEAVLEGQTAAHDSFQYKILRAPSKGSLQLLDHTLLEGSKFLQEDLRNGLLSYTATVRSPEKTEDSFLFQVFVGNQHSPVYTYIIRIGANPDVPILTNMGLSVLEGGDLIITKNDLFVESLNSMDFLYEVIQGPQHGKLMRLQSWQSTSAEDITVFTNDDILQKMLIYKHDDSETIEDRIIFTAVKQSESSADFTNEDIESDMVKGVLKIAVQPKNDEVPVRVVDKVFNIVRYGQRLLTTDDILFTDADSDFSDSQLVFVRRGIPYGSIVSVEDVQHQLFRFTQEDLRNKKVLFIHKGADRGHFLLQVSEGLHQSSALLEVQASEPYIKMANTSGLLVHQGGQEPLDTSILSAETNMDIRSESDITYQVTAPPKQGEILIRDQTVSSFSQEDLMNGRVVYRHDNSRNSRDQVTFLIEANQVSVEETFQIRVALESYEQPPTLVKHEKIFVFENEAAEIQQDQLMVSHEDSTPSEIVYSVTHQPRYGFLVMVSDSSSSASSSGLDSVQTFTQQDIQDGRVLYMHSKADQQVDQFTVDVTNGFKMLEGIQVFIEILPGVIPLETQNITLEEGSSETLNEDVLTFSNRYFTDLNLEFIILEQPKHGAIRHSGKPENLFFFSWAEVEQGLITYMHDGSETQTDGFTIIANATEIDRHSEPMRISVTVTPINDETPVVVVNAGLQLWVNSTAEITSHLLSTEDQDTPPDQVVYSIQPPSNGKVALKSSPTYSILQFSQTQINQGHVIFTHEGSLFGGFMFEVSDGSSASSLHFFNVTAKQLVITMETKQDLTVYPGTFHPITSQNLKAVTSGSGAGDPPQIIFTVTRAPSMGRLVTTDLENNTQEVYNFTQHEVEAGTIFYQHDQPSEPFWISQDSFEFIVSSLPAVTEKQMFQILVSFEADVPQHQTRLWNNKGILVMEGENAIIGTSNLDASNLLASLPESDRPLYDVVFWVENLPTHGHLSISEDPPYFLQADLNYGKLEYSHDGSETFEDSFKFRAWLHPRAQAHTVPPLEDSIVISEAFNITIKGLNDNPPQLISQGLSLKVPQGSSVLLTQDDLNVVDLDNSPQEIKYNIITGPNNGFLVNKENSTIQIKQFTQADVNAAGIMFTSNGNSSLGSFYFSVTDGKHPPLFILFSIEILPLVVTLDNNKEVEVIQGDNGSFITRDHLRAKTNGEDKEVTYKITVPVRFGKLMVGKEAAMNFTQKHVDDGQVWFKFTEFTSPVDSFQFLAQTSEAETSGNVNITVKPLIKMAHNLSWPRGTTVLITTDIMDASELGKRTDGMPTFNITQQPLKGQFVKVLGDNKDQTSPVDLFTQKDLEDGIIGLELFEEKEAAPHFQEDSFQFQLLATEVPPAMVALAFKNVPYIPNVYYNATLLKVPFPLATLMPEASGQSETPEVDINTSASPFFPRKPGSSRSDFTGYEVFPTSTQPKTETTLPAQEGTHLAFQESSLFYIIIPICIILLLLIIAALLALYFVRRNKTGKHNVQATSSKPKNGVAEKETFRKTEHAQTVPMVTVTPLESKGEDSLNKDEGQVDPELLQFCRTSNPTLKTNQYWV</sequence>
<proteinExistence type="predicted"/>
<dbReference type="OMA" id="PWPQGTT"/>
<reference evidence="10" key="1">
    <citation type="submission" date="2011-08" db="EMBL/GenBank/DDBJ databases">
        <title>The draft genome of Latimeria chalumnae.</title>
        <authorList>
            <person name="Di Palma F."/>
            <person name="Alfoldi J."/>
            <person name="Johnson J."/>
            <person name="Berlin A."/>
            <person name="Gnerre S."/>
            <person name="Jaffe D."/>
            <person name="MacCallum I."/>
            <person name="Young S."/>
            <person name="Walker B.J."/>
            <person name="Lander E."/>
            <person name="Lindblad-Toh K."/>
        </authorList>
    </citation>
    <scope>NUCLEOTIDE SEQUENCE [LARGE SCALE GENOMIC DNA]</scope>
    <source>
        <strain evidence="10">Wild caught</strain>
    </source>
</reference>
<dbReference type="EMBL" id="AFYH01060386">
    <property type="status" value="NOT_ANNOTATED_CDS"/>
    <property type="molecule type" value="Genomic_DNA"/>
</dbReference>
<dbReference type="InterPro" id="IPR001791">
    <property type="entry name" value="Laminin_G"/>
</dbReference>
<dbReference type="InterPro" id="IPR039005">
    <property type="entry name" value="CSPG_rpt"/>
</dbReference>
<feature type="region of interest" description="Disordered" evidence="6">
    <location>
        <begin position="2178"/>
        <end position="2200"/>
    </location>
</feature>
<dbReference type="FunCoup" id="H3B570">
    <property type="interactions" value="405"/>
</dbReference>
<feature type="repeat" description="CSPG" evidence="5">
    <location>
        <begin position="648"/>
        <end position="748"/>
    </location>
</feature>
<dbReference type="PROSITE" id="PS50025">
    <property type="entry name" value="LAM_G_DOMAIN"/>
    <property type="match status" value="2"/>
</dbReference>
<keyword evidence="3" id="KW-0325">Glycoprotein</keyword>
<name>H3B570_LATCH</name>
<evidence type="ECO:0000259" key="8">
    <source>
        <dbReference type="PROSITE" id="PS50025"/>
    </source>
</evidence>
<feature type="repeat" description="CSPG" evidence="5">
    <location>
        <begin position="536"/>
        <end position="631"/>
    </location>
</feature>
<dbReference type="PANTHER" id="PTHR45739:SF13">
    <property type="entry name" value="CHONDROITIN SULFATE PROTEOGLYCAN 4"/>
    <property type="match status" value="1"/>
</dbReference>
<feature type="domain" description="Laminin G" evidence="8">
    <location>
        <begin position="1"/>
        <end position="172"/>
    </location>
</feature>
<evidence type="ECO:0000256" key="6">
    <source>
        <dbReference type="SAM" id="MobiDB-lite"/>
    </source>
</evidence>
<evidence type="ECO:0000256" key="7">
    <source>
        <dbReference type="SAM" id="Phobius"/>
    </source>
</evidence>
<evidence type="ECO:0000256" key="3">
    <source>
        <dbReference type="ARBA" id="ARBA00023180"/>
    </source>
</evidence>
<dbReference type="EMBL" id="AFYH01060387">
    <property type="status" value="NOT_ANNOTATED_CDS"/>
    <property type="molecule type" value="Genomic_DNA"/>
</dbReference>
<feature type="repeat" description="CSPG" evidence="5">
    <location>
        <begin position="1458"/>
        <end position="1548"/>
    </location>
</feature>
<feature type="domain" description="Laminin G" evidence="8">
    <location>
        <begin position="182"/>
        <end position="362"/>
    </location>
</feature>
<dbReference type="Pfam" id="PF02210">
    <property type="entry name" value="Laminin_G_2"/>
    <property type="match status" value="2"/>
</dbReference>
<feature type="repeat" description="CSPG" evidence="5">
    <location>
        <begin position="765"/>
        <end position="860"/>
    </location>
</feature>
<feature type="repeat" description="CSPG" evidence="5">
    <location>
        <begin position="1565"/>
        <end position="1665"/>
    </location>
</feature>
<dbReference type="eggNOG" id="KOG3597">
    <property type="taxonomic scope" value="Eukaryota"/>
</dbReference>
<feature type="repeat" description="CSPG" evidence="5">
    <location>
        <begin position="1344"/>
        <end position="1434"/>
    </location>
</feature>
<feature type="compositionally biased region" description="Polar residues" evidence="6">
    <location>
        <begin position="2178"/>
        <end position="2190"/>
    </location>
</feature>
<evidence type="ECO:0000256" key="4">
    <source>
        <dbReference type="PROSITE-ProRule" id="PRU00122"/>
    </source>
</evidence>
<dbReference type="GeneTree" id="ENSGT00940000154091"/>
<dbReference type="EMBL" id="AFYH01060385">
    <property type="status" value="NOT_ANNOTATED_CDS"/>
    <property type="molecule type" value="Genomic_DNA"/>
</dbReference>
<dbReference type="InParanoid" id="H3B570"/>
<reference evidence="9" key="2">
    <citation type="submission" date="2025-08" db="UniProtKB">
        <authorList>
            <consortium name="Ensembl"/>
        </authorList>
    </citation>
    <scope>IDENTIFICATION</scope>
</reference>
<dbReference type="SUPFAM" id="SSF49899">
    <property type="entry name" value="Concanavalin A-like lectins/glucanases"/>
    <property type="match status" value="2"/>
</dbReference>
<keyword evidence="7" id="KW-1133">Transmembrane helix</keyword>
<keyword evidence="7" id="KW-0812">Transmembrane</keyword>
<comment type="caution">
    <text evidence="4">Lacks conserved residue(s) required for the propagation of feature annotation.</text>
</comment>
<evidence type="ECO:0000313" key="9">
    <source>
        <dbReference type="Ensembl" id="ENSLACP00000017041.1"/>
    </source>
</evidence>
<organism evidence="9 10">
    <name type="scientific">Latimeria chalumnae</name>
    <name type="common">Coelacanth</name>
    <dbReference type="NCBI Taxonomy" id="7897"/>
    <lineage>
        <taxon>Eukaryota</taxon>
        <taxon>Metazoa</taxon>
        <taxon>Chordata</taxon>
        <taxon>Craniata</taxon>
        <taxon>Vertebrata</taxon>
        <taxon>Euteleostomi</taxon>
        <taxon>Coelacanthiformes</taxon>
        <taxon>Coelacanthidae</taxon>
        <taxon>Latimeria</taxon>
    </lineage>
</organism>
<feature type="repeat" description="CSPG" evidence="5">
    <location>
        <begin position="1227"/>
        <end position="1326"/>
    </location>
</feature>
<dbReference type="HOGENOM" id="CLU_000473_1_0_1"/>
<dbReference type="PROSITE" id="PS51854">
    <property type="entry name" value="CSPG"/>
    <property type="match status" value="13"/>
</dbReference>
<dbReference type="EMBL" id="AFYH01060388">
    <property type="status" value="NOT_ANNOTATED_CDS"/>
    <property type="molecule type" value="Genomic_DNA"/>
</dbReference>
<reference evidence="9" key="3">
    <citation type="submission" date="2025-09" db="UniProtKB">
        <authorList>
            <consortium name="Ensembl"/>
        </authorList>
    </citation>
    <scope>IDENTIFICATION</scope>
</reference>
<keyword evidence="2" id="KW-0677">Repeat</keyword>
<dbReference type="InterPro" id="IPR013320">
    <property type="entry name" value="ConA-like_dom_sf"/>
</dbReference>
<dbReference type="CDD" id="cd00110">
    <property type="entry name" value="LamG"/>
    <property type="match status" value="2"/>
</dbReference>
<dbReference type="Ensembl" id="ENSLACT00000017163.1">
    <property type="protein sequence ID" value="ENSLACP00000017041.1"/>
    <property type="gene ID" value="ENSLACG00000015010.1"/>
</dbReference>
<dbReference type="SMART" id="SM00282">
    <property type="entry name" value="LamG"/>
    <property type="match status" value="2"/>
</dbReference>
<dbReference type="EMBL" id="AFYH01060390">
    <property type="status" value="NOT_ANNOTATED_CDS"/>
    <property type="molecule type" value="Genomic_DNA"/>
</dbReference>
<dbReference type="Pfam" id="PF16184">
    <property type="entry name" value="Cadherin_3"/>
    <property type="match status" value="14"/>
</dbReference>
<dbReference type="Proteomes" id="UP000008672">
    <property type="component" value="Unassembled WGS sequence"/>
</dbReference>
<evidence type="ECO:0000256" key="5">
    <source>
        <dbReference type="PROSITE-ProRule" id="PRU01201"/>
    </source>
</evidence>
<feature type="repeat" description="CSPG" evidence="5">
    <location>
        <begin position="1690"/>
        <end position="1784"/>
    </location>
</feature>